<evidence type="ECO:0000313" key="3">
    <source>
        <dbReference type="Proteomes" id="UP000195719"/>
    </source>
</evidence>
<dbReference type="RefSeq" id="WP_087853912.1">
    <property type="nucleotide sequence ID" value="NZ_FYAJ01000004.1"/>
</dbReference>
<organism evidence="2 3">
    <name type="scientific">Photobacterium andalusiense</name>
    <dbReference type="NCBI Taxonomy" id="2204296"/>
    <lineage>
        <taxon>Bacteria</taxon>
        <taxon>Pseudomonadati</taxon>
        <taxon>Pseudomonadota</taxon>
        <taxon>Gammaproteobacteria</taxon>
        <taxon>Vibrionales</taxon>
        <taxon>Vibrionaceae</taxon>
        <taxon>Photobacterium</taxon>
    </lineage>
</organism>
<feature type="transmembrane region" description="Helical" evidence="1">
    <location>
        <begin position="50"/>
        <end position="68"/>
    </location>
</feature>
<accession>A0A1Y6MHA4</accession>
<feature type="transmembrane region" description="Helical" evidence="1">
    <location>
        <begin position="134"/>
        <end position="157"/>
    </location>
</feature>
<feature type="transmembrane region" description="Helical" evidence="1">
    <location>
        <begin position="103"/>
        <end position="122"/>
    </location>
</feature>
<name>A0A1Y6MHA4_9GAMM</name>
<evidence type="ECO:0000313" key="2">
    <source>
        <dbReference type="EMBL" id="SMY35965.1"/>
    </source>
</evidence>
<keyword evidence="1" id="KW-0812">Transmembrane</keyword>
<reference evidence="3" key="1">
    <citation type="submission" date="2017-06" db="EMBL/GenBank/DDBJ databases">
        <authorList>
            <person name="Rodrigo-Torres L."/>
            <person name="Arahal R.D."/>
            <person name="Lucena T."/>
        </authorList>
    </citation>
    <scope>NUCLEOTIDE SEQUENCE [LARGE SCALE GENOMIC DNA]</scope>
    <source>
        <strain evidence="3">CECT 9192</strain>
    </source>
</reference>
<evidence type="ECO:0008006" key="4">
    <source>
        <dbReference type="Google" id="ProtNLM"/>
    </source>
</evidence>
<dbReference type="AlphaFoldDB" id="A0A1Y6MHA4"/>
<feature type="transmembrane region" description="Helical" evidence="1">
    <location>
        <begin position="204"/>
        <end position="228"/>
    </location>
</feature>
<keyword evidence="1" id="KW-1133">Transmembrane helix</keyword>
<feature type="transmembrane region" description="Helical" evidence="1">
    <location>
        <begin position="169"/>
        <end position="198"/>
    </location>
</feature>
<feature type="transmembrane region" description="Helical" evidence="1">
    <location>
        <begin position="240"/>
        <end position="261"/>
    </location>
</feature>
<gene>
    <name evidence="2" type="ORF">PAND9192_02293</name>
</gene>
<keyword evidence="1" id="KW-0472">Membrane</keyword>
<protein>
    <recommendedName>
        <fullName evidence="4">O-Antigen ligase</fullName>
    </recommendedName>
</protein>
<feature type="transmembrane region" description="Helical" evidence="1">
    <location>
        <begin position="273"/>
        <end position="293"/>
    </location>
</feature>
<sequence>MKNFLFYCISISFSLYISFDKLENISSLIITPFILLLFIFHNFKKINVNLSVLISVLFFILFVSIQNIFLGKVFFSGIYWWWVLFLLLLVPIRNDVVKKGYSIFYIISLIIIVIDCYYRFFISDKFDTFGFYNYKYGLIGTDSNFAGIFALILLISIDIIDVYKGSIKVILKILSSILLFLTFSRAAIIAYIFYLIVFKANYKVKWLCFLITFTFILLLLLNNNFFILNDQSGDSKIQLLVDYGNIIVSSDIISLLFGYGIGMVRVGALNPHVLLLQLILGIGFIGAFLYYGMLTALMLNYKKSIALLIPFTLVSFSVAPISLGVLTFVIVCIIKITENDKMLLKTCSKSSVVSNLKYKGVICH</sequence>
<feature type="transmembrane region" description="Helical" evidence="1">
    <location>
        <begin position="74"/>
        <end position="91"/>
    </location>
</feature>
<keyword evidence="3" id="KW-1185">Reference proteome</keyword>
<dbReference type="EMBL" id="FYAJ01000004">
    <property type="protein sequence ID" value="SMY35965.1"/>
    <property type="molecule type" value="Genomic_DNA"/>
</dbReference>
<dbReference type="Proteomes" id="UP000195719">
    <property type="component" value="Unassembled WGS sequence"/>
</dbReference>
<feature type="transmembrane region" description="Helical" evidence="1">
    <location>
        <begin position="25"/>
        <end position="43"/>
    </location>
</feature>
<evidence type="ECO:0000256" key="1">
    <source>
        <dbReference type="SAM" id="Phobius"/>
    </source>
</evidence>
<feature type="transmembrane region" description="Helical" evidence="1">
    <location>
        <begin position="305"/>
        <end position="336"/>
    </location>
</feature>
<proteinExistence type="predicted"/>